<dbReference type="Proteomes" id="UP000552709">
    <property type="component" value="Unassembled WGS sequence"/>
</dbReference>
<feature type="non-terminal residue" evidence="3">
    <location>
        <position position="91"/>
    </location>
</feature>
<keyword evidence="2" id="KW-0812">Transmembrane</keyword>
<dbReference type="GO" id="GO:0051301">
    <property type="term" value="P:cell division"/>
    <property type="evidence" value="ECO:0007669"/>
    <property type="project" value="UniProtKB-KW"/>
</dbReference>
<organism evidence="3 4">
    <name type="scientific">Deinococcus humi</name>
    <dbReference type="NCBI Taxonomy" id="662880"/>
    <lineage>
        <taxon>Bacteria</taxon>
        <taxon>Thermotogati</taxon>
        <taxon>Deinococcota</taxon>
        <taxon>Deinococci</taxon>
        <taxon>Deinococcales</taxon>
        <taxon>Deinococcaceae</taxon>
        <taxon>Deinococcus</taxon>
    </lineage>
</organism>
<feature type="region of interest" description="Disordered" evidence="1">
    <location>
        <begin position="1"/>
        <end position="30"/>
    </location>
</feature>
<dbReference type="EMBL" id="JACHFL010000012">
    <property type="protein sequence ID" value="MBB5364793.1"/>
    <property type="molecule type" value="Genomic_DNA"/>
</dbReference>
<feature type="compositionally biased region" description="Basic and acidic residues" evidence="1">
    <location>
        <begin position="1"/>
        <end position="19"/>
    </location>
</feature>
<sequence length="91" mass="10379">MSRAEHPLHRPDQRHERLKRERKRAVRIKKEGASSGAARVGWVAFAFSLGLLGLGARLYTLQVTQHSQYAVQSASNFQRDEVIRALRGEIR</sequence>
<keyword evidence="2" id="KW-0472">Membrane</keyword>
<evidence type="ECO:0000313" key="3">
    <source>
        <dbReference type="EMBL" id="MBB5364793.1"/>
    </source>
</evidence>
<proteinExistence type="predicted"/>
<evidence type="ECO:0000313" key="4">
    <source>
        <dbReference type="Proteomes" id="UP000552709"/>
    </source>
</evidence>
<keyword evidence="4" id="KW-1185">Reference proteome</keyword>
<keyword evidence="3" id="KW-0132">Cell division</keyword>
<protein>
    <submittedName>
        <fullName evidence="3">Cell division protein FtsI/penicillin-binding protein 2</fullName>
    </submittedName>
</protein>
<feature type="transmembrane region" description="Helical" evidence="2">
    <location>
        <begin position="40"/>
        <end position="59"/>
    </location>
</feature>
<keyword evidence="2" id="KW-1133">Transmembrane helix</keyword>
<dbReference type="AlphaFoldDB" id="A0A7W8JXQ1"/>
<keyword evidence="3" id="KW-0131">Cell cycle</keyword>
<accession>A0A7W8JXQ1</accession>
<comment type="caution">
    <text evidence="3">The sequence shown here is derived from an EMBL/GenBank/DDBJ whole genome shotgun (WGS) entry which is preliminary data.</text>
</comment>
<name>A0A7W8JXQ1_9DEIO</name>
<reference evidence="3 4" key="1">
    <citation type="submission" date="2020-08" db="EMBL/GenBank/DDBJ databases">
        <title>Genomic Encyclopedia of Type Strains, Phase IV (KMG-IV): sequencing the most valuable type-strain genomes for metagenomic binning, comparative biology and taxonomic classification.</title>
        <authorList>
            <person name="Goeker M."/>
        </authorList>
    </citation>
    <scope>NUCLEOTIDE SEQUENCE [LARGE SCALE GENOMIC DNA]</scope>
    <source>
        <strain evidence="3 4">DSM 27939</strain>
    </source>
</reference>
<gene>
    <name evidence="3" type="ORF">HNQ08_003906</name>
</gene>
<evidence type="ECO:0000256" key="1">
    <source>
        <dbReference type="SAM" id="MobiDB-lite"/>
    </source>
</evidence>
<evidence type="ECO:0000256" key="2">
    <source>
        <dbReference type="SAM" id="Phobius"/>
    </source>
</evidence>